<dbReference type="InterPro" id="IPR050638">
    <property type="entry name" value="AA-Vitamin_Transporters"/>
</dbReference>
<dbReference type="PANTHER" id="PTHR32322:SF18">
    <property type="entry name" value="S-ADENOSYLMETHIONINE_S-ADENOSYLHOMOCYSTEINE TRANSPORTER"/>
    <property type="match status" value="1"/>
</dbReference>
<organism evidence="8 9">
    <name type="scientific">Plebeiibacterium marinum</name>
    <dbReference type="NCBI Taxonomy" id="2992111"/>
    <lineage>
        <taxon>Bacteria</taxon>
        <taxon>Pseudomonadati</taxon>
        <taxon>Bacteroidota</taxon>
        <taxon>Bacteroidia</taxon>
        <taxon>Marinilabiliales</taxon>
        <taxon>Marinilabiliaceae</taxon>
        <taxon>Plebeiibacterium</taxon>
    </lineage>
</organism>
<evidence type="ECO:0000313" key="8">
    <source>
        <dbReference type="EMBL" id="MCW3805194.1"/>
    </source>
</evidence>
<evidence type="ECO:0000256" key="6">
    <source>
        <dbReference type="SAM" id="Phobius"/>
    </source>
</evidence>
<feature type="transmembrane region" description="Helical" evidence="6">
    <location>
        <begin position="183"/>
        <end position="202"/>
    </location>
</feature>
<comment type="subcellular location">
    <subcellularLocation>
        <location evidence="1">Cell membrane</location>
        <topology evidence="1">Multi-pass membrane protein</topology>
    </subcellularLocation>
</comment>
<dbReference type="Pfam" id="PF00892">
    <property type="entry name" value="EamA"/>
    <property type="match status" value="2"/>
</dbReference>
<evidence type="ECO:0000256" key="1">
    <source>
        <dbReference type="ARBA" id="ARBA00004651"/>
    </source>
</evidence>
<feature type="transmembrane region" description="Helical" evidence="6">
    <location>
        <begin position="124"/>
        <end position="145"/>
    </location>
</feature>
<proteinExistence type="predicted"/>
<gene>
    <name evidence="8" type="ORF">OM074_06120</name>
</gene>
<evidence type="ECO:0000313" key="9">
    <source>
        <dbReference type="Proteomes" id="UP001207408"/>
    </source>
</evidence>
<feature type="transmembrane region" description="Helical" evidence="6">
    <location>
        <begin position="151"/>
        <end position="171"/>
    </location>
</feature>
<feature type="transmembrane region" description="Helical" evidence="6">
    <location>
        <begin position="32"/>
        <end position="56"/>
    </location>
</feature>
<keyword evidence="4 6" id="KW-1133">Transmembrane helix</keyword>
<dbReference type="PANTHER" id="PTHR32322">
    <property type="entry name" value="INNER MEMBRANE TRANSPORTER"/>
    <property type="match status" value="1"/>
</dbReference>
<feature type="transmembrane region" description="Helical" evidence="6">
    <location>
        <begin position="97"/>
        <end position="117"/>
    </location>
</feature>
<dbReference type="InterPro" id="IPR037185">
    <property type="entry name" value="EmrE-like"/>
</dbReference>
<keyword evidence="2" id="KW-1003">Cell membrane</keyword>
<feature type="transmembrane region" description="Helical" evidence="6">
    <location>
        <begin position="68"/>
        <end position="85"/>
    </location>
</feature>
<dbReference type="SUPFAM" id="SSF103481">
    <property type="entry name" value="Multidrug resistance efflux transporter EmrE"/>
    <property type="match status" value="2"/>
</dbReference>
<sequence>MAKASISNYVNIIISMTFWAFSFVWVKEAYESFGPVTTIFFRLIISSFLLFVFLKLTNRLKPVKKEDYKLFISLAFFEPFLYFISESFGLKMVSSTLASVIISTIPIFTSVFAYFIYKERLTLISIFGIIFSFTGVGVMIFEGGFRLNAPLLGIALMFIAVLSTIGYSLVLKKLALKYPPVNIIAYQNLIGIFMFLPVFMAVEMKNLPSIQLKTNAVIAIIELAVFASTIAFITFTKSIKNLGVTKSNIFINLIPVLTAFFAWWILGDIITVQKATGITIVIAGLFISQIKKKKHAA</sequence>
<dbReference type="AlphaFoldDB" id="A0AAE3SJ90"/>
<feature type="domain" description="EamA" evidence="7">
    <location>
        <begin position="152"/>
        <end position="287"/>
    </location>
</feature>
<evidence type="ECO:0000256" key="2">
    <source>
        <dbReference type="ARBA" id="ARBA00022475"/>
    </source>
</evidence>
<reference evidence="8" key="1">
    <citation type="submission" date="2022-10" db="EMBL/GenBank/DDBJ databases">
        <authorList>
            <person name="Yu W.X."/>
        </authorList>
    </citation>
    <scope>NUCLEOTIDE SEQUENCE</scope>
    <source>
        <strain evidence="8">D04</strain>
    </source>
</reference>
<dbReference type="GO" id="GO:0005886">
    <property type="term" value="C:plasma membrane"/>
    <property type="evidence" value="ECO:0007669"/>
    <property type="project" value="UniProtKB-SubCell"/>
</dbReference>
<keyword evidence="3 6" id="KW-0812">Transmembrane</keyword>
<keyword evidence="9" id="KW-1185">Reference proteome</keyword>
<dbReference type="EMBL" id="JAPDPI010000008">
    <property type="protein sequence ID" value="MCW3805194.1"/>
    <property type="molecule type" value="Genomic_DNA"/>
</dbReference>
<keyword evidence="5 6" id="KW-0472">Membrane</keyword>
<evidence type="ECO:0000256" key="5">
    <source>
        <dbReference type="ARBA" id="ARBA00023136"/>
    </source>
</evidence>
<name>A0AAE3SJ90_9BACT</name>
<evidence type="ECO:0000256" key="4">
    <source>
        <dbReference type="ARBA" id="ARBA00022989"/>
    </source>
</evidence>
<dbReference type="InterPro" id="IPR000620">
    <property type="entry name" value="EamA_dom"/>
</dbReference>
<feature type="transmembrane region" description="Helical" evidence="6">
    <location>
        <begin position="9"/>
        <end position="26"/>
    </location>
</feature>
<feature type="domain" description="EamA" evidence="7">
    <location>
        <begin position="10"/>
        <end position="140"/>
    </location>
</feature>
<protein>
    <submittedName>
        <fullName evidence="8">DMT family transporter</fullName>
    </submittedName>
</protein>
<feature type="transmembrane region" description="Helical" evidence="6">
    <location>
        <begin position="214"/>
        <end position="235"/>
    </location>
</feature>
<feature type="transmembrane region" description="Helical" evidence="6">
    <location>
        <begin position="247"/>
        <end position="266"/>
    </location>
</feature>
<comment type="caution">
    <text evidence="8">The sequence shown here is derived from an EMBL/GenBank/DDBJ whole genome shotgun (WGS) entry which is preliminary data.</text>
</comment>
<dbReference type="Proteomes" id="UP001207408">
    <property type="component" value="Unassembled WGS sequence"/>
</dbReference>
<dbReference type="RefSeq" id="WP_301198485.1">
    <property type="nucleotide sequence ID" value="NZ_JAPDPI010000008.1"/>
</dbReference>
<evidence type="ECO:0000259" key="7">
    <source>
        <dbReference type="Pfam" id="PF00892"/>
    </source>
</evidence>
<feature type="transmembrane region" description="Helical" evidence="6">
    <location>
        <begin position="272"/>
        <end position="290"/>
    </location>
</feature>
<accession>A0AAE3SJ90</accession>
<evidence type="ECO:0000256" key="3">
    <source>
        <dbReference type="ARBA" id="ARBA00022692"/>
    </source>
</evidence>